<dbReference type="AlphaFoldDB" id="A0A4C1WW95"/>
<dbReference type="EMBL" id="BGZK01000662">
    <property type="protein sequence ID" value="GBP55183.1"/>
    <property type="molecule type" value="Genomic_DNA"/>
</dbReference>
<keyword evidence="2" id="KW-1185">Reference proteome</keyword>
<evidence type="ECO:0000313" key="2">
    <source>
        <dbReference type="Proteomes" id="UP000299102"/>
    </source>
</evidence>
<proteinExistence type="predicted"/>
<comment type="caution">
    <text evidence="1">The sequence shown here is derived from an EMBL/GenBank/DDBJ whole genome shotgun (WGS) entry which is preliminary data.</text>
</comment>
<dbReference type="Proteomes" id="UP000299102">
    <property type="component" value="Unassembled WGS sequence"/>
</dbReference>
<protein>
    <submittedName>
        <fullName evidence="1">Uncharacterized protein</fullName>
    </submittedName>
</protein>
<reference evidence="1 2" key="1">
    <citation type="journal article" date="2019" name="Commun. Biol.">
        <title>The bagworm genome reveals a unique fibroin gene that provides high tensile strength.</title>
        <authorList>
            <person name="Kono N."/>
            <person name="Nakamura H."/>
            <person name="Ohtoshi R."/>
            <person name="Tomita M."/>
            <person name="Numata K."/>
            <person name="Arakawa K."/>
        </authorList>
    </citation>
    <scope>NUCLEOTIDE SEQUENCE [LARGE SCALE GENOMIC DNA]</scope>
</reference>
<evidence type="ECO:0000313" key="1">
    <source>
        <dbReference type="EMBL" id="GBP55183.1"/>
    </source>
</evidence>
<accession>A0A4C1WW95</accession>
<sequence>MKPPSRMILAQRKSCESSYCIQGCVEENGWNRDHFHRTMFSVAVVVSEYGETGARTTSATALAHGPRRADAPIKLKYHAAGSEAIPLTPVRYGTLILFTRSATRPTFLEAGAFQNAFGC</sequence>
<gene>
    <name evidence="1" type="ORF">EVAR_90205_1</name>
</gene>
<name>A0A4C1WW95_EUMVA</name>
<organism evidence="1 2">
    <name type="scientific">Eumeta variegata</name>
    <name type="common">Bagworm moth</name>
    <name type="synonym">Eumeta japonica</name>
    <dbReference type="NCBI Taxonomy" id="151549"/>
    <lineage>
        <taxon>Eukaryota</taxon>
        <taxon>Metazoa</taxon>
        <taxon>Ecdysozoa</taxon>
        <taxon>Arthropoda</taxon>
        <taxon>Hexapoda</taxon>
        <taxon>Insecta</taxon>
        <taxon>Pterygota</taxon>
        <taxon>Neoptera</taxon>
        <taxon>Endopterygota</taxon>
        <taxon>Lepidoptera</taxon>
        <taxon>Glossata</taxon>
        <taxon>Ditrysia</taxon>
        <taxon>Tineoidea</taxon>
        <taxon>Psychidae</taxon>
        <taxon>Oiketicinae</taxon>
        <taxon>Eumeta</taxon>
    </lineage>
</organism>